<feature type="domain" description="ATPase AAA-type core" evidence="2">
    <location>
        <begin position="326"/>
        <end position="430"/>
    </location>
</feature>
<dbReference type="RefSeq" id="WP_404611350.1">
    <property type="nucleotide sequence ID" value="NZ_JBIYDN010000026.1"/>
</dbReference>
<evidence type="ECO:0000259" key="2">
    <source>
        <dbReference type="Pfam" id="PF00004"/>
    </source>
</evidence>
<feature type="region of interest" description="Disordered" evidence="1">
    <location>
        <begin position="884"/>
        <end position="922"/>
    </location>
</feature>
<name>A0ABW8MUN2_9BURK</name>
<feature type="region of interest" description="Disordered" evidence="1">
    <location>
        <begin position="1"/>
        <end position="21"/>
    </location>
</feature>
<dbReference type="Proteomes" id="UP001620514">
    <property type="component" value="Unassembled WGS sequence"/>
</dbReference>
<dbReference type="Gene3D" id="3.40.50.300">
    <property type="entry name" value="P-loop containing nucleotide triphosphate hydrolases"/>
    <property type="match status" value="1"/>
</dbReference>
<dbReference type="Pfam" id="PF00004">
    <property type="entry name" value="AAA"/>
    <property type="match status" value="1"/>
</dbReference>
<evidence type="ECO:0000256" key="1">
    <source>
        <dbReference type="SAM" id="MobiDB-lite"/>
    </source>
</evidence>
<evidence type="ECO:0000313" key="4">
    <source>
        <dbReference type="Proteomes" id="UP001620514"/>
    </source>
</evidence>
<proteinExistence type="predicted"/>
<dbReference type="InterPro" id="IPR003959">
    <property type="entry name" value="ATPase_AAA_core"/>
</dbReference>
<keyword evidence="4" id="KW-1185">Reference proteome</keyword>
<sequence length="1789" mass="199050">MTKSAKNKPAPKQGVLEKKQATSTELTGGAGFTYEDKVVAYYLAALLRGEKAMLQQGSVNIVAVQQAGHGHPMDDLIVEFRDINGPRMLGLQVKSTITVSGAATNKDFRDVLNRACETRQAPGFQSDRDAYGYVVENVAEARHRSLNRIIDWAISSPTPADFDQRFTEGGAAAAAERALRNELAPLIRASSAEDEWNFYGRFVAARLNGLDETGILWTEITNRLQELVGSNEDGQEVLLFDRLCRIVRDGAGTARKWTRASLIAQLRGIVRLKVSPSFRDDIDTLVQFSTDGLNEIAESIDGFEVNRAALQKTVTERLGVSRVVNISGLPGCGKSVLLKRVAVDAGYRGPIHFLKSDRLTGKSWVEFAAALGLKHRKLDDLLAEVGATGTATLYIDGIDRINPDQKRIILDILNTIEANPDLSNWRVLATSRDQGLETYRAWFPETFYSGTQIGNVQVEPFNDDEAEALAKDKPGLRHLLMGTPSVKAIARRPFFAAVLARSFSDGTTEPQTEVDLINAWWTRAGHDAPADVVPRRQRALLDIAEKGVANLGKNVAARSLAPPTFEHIVALKSDLLVRGNDGDASFSFTHDIFFEWTFFRLLIDLGDTWIEGLAQAGEPPLLGRVVGLLAQHSIAEPGKWSASYAALDQSTLRPQWRREWLTAPPFTGAFVSKWKEFSELVTANDYALLEKLLVWFQAQHTIPSPTVLAQASPRQSGLDRVGLAELLSWPSDFTSWGRFLDWLLPLAVTLPIRLLPRAVEVFSVWQNALSDFRSARSKAIVTTCADWLIEFEKVAYPQNWAFERSRWNVLGRDAQQQFATALRIVVVRAARAFPEHANALLDRAVTDKRMRSEAYSDLMALAWMMAEVSPERLAAVTRAELQQELPQDHLDREEREQRERGEWIQRIRDKPESERTDNERRALDHPHFDIPHSYEGFGREQIGIDRHHDFYSPVSAAHEPFASLFARKPEVALELLRDLSNHGTTGWRQIANITHHNHGTPIPVTIVFPWGEQQFWGDWPAYNWQLGQLGAQPLECAFLAMSYWAFRQIESGRSIDEVIQLIVRGNEAIAAPGLALRLALETFHISEVTLALVACQRLWPFDIARVRQEPTRNIDLFGLGPIDQLTGDKKVAKEYLDKRLSRFRDVKHLAMRFAVNGNDALTEHFKQALAEFVTSLPFELEEQRSNPAAKVALTEQAKEYAALAIVENYQGYRTPDKQIMVAYEPPLSPETIQRGEAAGVYLQQNSILVWAMKSLRAFALAPDKALADAVALARPLDNPTLFAERLDVEGHMPQSVVAAVAACAICFGDAASADYKWAMDVLARIDEMKESAGFFYGSKIAWHPVLQLIFALLHLRRTNPPDLGPARRLVWLTVHPHEEAADFAFTALLADPDAHVSWVVARLALERACYYRPAIKEDGERDSREAKKAAKAALDRALKGLTSNEFEPFAPLPPAWVKVASASDDENDADDNVGWVEPNPLFDPQRAEKHLGNFPIEKWCASDETKPLVLVVIRSLVNWTVLRMNPPGGTGRRRDRTADLIGWNDALGDVLARAAPFFDFALIKAEFLAPFLQKQDDDGLDVIAAFTDRLVTRHVLDTAAIPAGTFELLALCVDYVLADSTFRLNGYRAGEVSGHDMPKLIEALLIVNVEKATGAARFVNGDWSEIGLVMPMVTRLVTATGWSTFVMSKFLLLCQRTGTAYPLDHFIQQVGAVLAKLDSAKGNWVGTNLPARTAVAVQRLADTNFPLRPDQAQGLLRILDALVDLGDRRSAALEQTEAFKGVQVRSSIR</sequence>
<feature type="compositionally biased region" description="Basic and acidic residues" evidence="1">
    <location>
        <begin position="886"/>
        <end position="922"/>
    </location>
</feature>
<dbReference type="SUPFAM" id="SSF52540">
    <property type="entry name" value="P-loop containing nucleoside triphosphate hydrolases"/>
    <property type="match status" value="1"/>
</dbReference>
<reference evidence="3 4" key="2">
    <citation type="submission" date="2024-11" db="EMBL/GenBank/DDBJ databases">
        <title>Using genomics to understand microbial adaptation to soil warming.</title>
        <authorList>
            <person name="Deangelis K.M. PhD."/>
        </authorList>
    </citation>
    <scope>NUCLEOTIDE SEQUENCE [LARGE SCALE GENOMIC DNA]</scope>
    <source>
        <strain evidence="3 4">GAS97</strain>
    </source>
</reference>
<evidence type="ECO:0000313" key="3">
    <source>
        <dbReference type="EMBL" id="MFK4446461.1"/>
    </source>
</evidence>
<protein>
    <recommendedName>
        <fullName evidence="2">ATPase AAA-type core domain-containing protein</fullName>
    </recommendedName>
</protein>
<dbReference type="EMBL" id="JBIYDN010000026">
    <property type="protein sequence ID" value="MFK4446461.1"/>
    <property type="molecule type" value="Genomic_DNA"/>
</dbReference>
<accession>A0ABW8MUN2</accession>
<organism evidence="3 4">
    <name type="scientific">Caballeronia udeis</name>
    <dbReference type="NCBI Taxonomy" id="1232866"/>
    <lineage>
        <taxon>Bacteria</taxon>
        <taxon>Pseudomonadati</taxon>
        <taxon>Pseudomonadota</taxon>
        <taxon>Betaproteobacteria</taxon>
        <taxon>Burkholderiales</taxon>
        <taxon>Burkholderiaceae</taxon>
        <taxon>Caballeronia</taxon>
    </lineage>
</organism>
<comment type="caution">
    <text evidence="3">The sequence shown here is derived from an EMBL/GenBank/DDBJ whole genome shotgun (WGS) entry which is preliminary data.</text>
</comment>
<reference evidence="3 4" key="1">
    <citation type="submission" date="2024-10" db="EMBL/GenBank/DDBJ databases">
        <authorList>
            <person name="Deangelis K."/>
            <person name="Huntemann M."/>
            <person name="Clum A."/>
            <person name="Wang J."/>
            <person name="Palaniappan K."/>
            <person name="Ritter S."/>
            <person name="Chen I.-M."/>
            <person name="Stamatis D."/>
            <person name="Reddy T."/>
            <person name="O'Malley R."/>
            <person name="Daum C."/>
            <person name="Ng V."/>
            <person name="Ivanova N."/>
            <person name="Kyrpides N."/>
            <person name="Woyke T."/>
        </authorList>
    </citation>
    <scope>NUCLEOTIDE SEQUENCE [LARGE SCALE GENOMIC DNA]</scope>
    <source>
        <strain evidence="3 4">GAS97</strain>
    </source>
</reference>
<gene>
    <name evidence="3" type="ORF">ABH943_006493</name>
</gene>
<dbReference type="InterPro" id="IPR027417">
    <property type="entry name" value="P-loop_NTPase"/>
</dbReference>